<name>A0A399RV22_9MICO</name>
<accession>A0A399RV22</accession>
<sequence length="39" mass="3966">MADDSAPVPAATRRSRILERLGDRGVATVAELAADAGVS</sequence>
<protein>
    <submittedName>
        <fullName evidence="1">DeoR/GlpR transcriptional regulator</fullName>
    </submittedName>
</protein>
<proteinExistence type="predicted"/>
<dbReference type="AlphaFoldDB" id="A0A399RV22"/>
<organism evidence="1 2">
    <name type="scientific">Clavibacter michiganensis subsp. insidiosus</name>
    <dbReference type="NCBI Taxonomy" id="33014"/>
    <lineage>
        <taxon>Bacteria</taxon>
        <taxon>Bacillati</taxon>
        <taxon>Actinomycetota</taxon>
        <taxon>Actinomycetes</taxon>
        <taxon>Micrococcales</taxon>
        <taxon>Microbacteriaceae</taxon>
        <taxon>Clavibacter</taxon>
    </lineage>
</organism>
<evidence type="ECO:0000313" key="1">
    <source>
        <dbReference type="EMBL" id="RIJ34163.1"/>
    </source>
</evidence>
<comment type="caution">
    <text evidence="1">The sequence shown here is derived from an EMBL/GenBank/DDBJ whole genome shotgun (WGS) entry which is preliminary data.</text>
</comment>
<reference evidence="1 2" key="1">
    <citation type="submission" date="2018-08" db="EMBL/GenBank/DDBJ databases">
        <title>Genome Sequence of Clavibacter michiganensis Subspecies type strains, and the Atypical Peach-Colored Strains Isolated from Tomato.</title>
        <authorList>
            <person name="Osdaghi E."/>
            <person name="Portier P."/>
            <person name="Briand M."/>
            <person name="Jacques M.-A."/>
        </authorList>
    </citation>
    <scope>NUCLEOTIDE SEQUENCE [LARGE SCALE GENOMIC DNA]</scope>
    <source>
        <strain evidence="1 2">CFBP 6488</strain>
    </source>
</reference>
<feature type="non-terminal residue" evidence="1">
    <location>
        <position position="39"/>
    </location>
</feature>
<evidence type="ECO:0000313" key="2">
    <source>
        <dbReference type="Proteomes" id="UP000266634"/>
    </source>
</evidence>
<dbReference type="EMBL" id="QWEA01000328">
    <property type="protein sequence ID" value="RIJ34163.1"/>
    <property type="molecule type" value="Genomic_DNA"/>
</dbReference>
<gene>
    <name evidence="1" type="ORF">DZF93_09160</name>
</gene>
<dbReference type="Proteomes" id="UP000266634">
    <property type="component" value="Unassembled WGS sequence"/>
</dbReference>